<feature type="domain" description="Methyltransferase" evidence="2">
    <location>
        <begin position="74"/>
        <end position="153"/>
    </location>
</feature>
<dbReference type="EC" id="2.1.1.-" evidence="3"/>
<gene>
    <name evidence="3" type="ORF">ACFSAS_14145</name>
</gene>
<organism evidence="3 4">
    <name type="scientific">Halobellus litoreus</name>
    <dbReference type="NCBI Taxonomy" id="755310"/>
    <lineage>
        <taxon>Archaea</taxon>
        <taxon>Methanobacteriati</taxon>
        <taxon>Methanobacteriota</taxon>
        <taxon>Stenosarchaea group</taxon>
        <taxon>Halobacteria</taxon>
        <taxon>Halobacteriales</taxon>
        <taxon>Haloferacaceae</taxon>
        <taxon>Halobellus</taxon>
    </lineage>
</organism>
<dbReference type="EMBL" id="JBHUDP010000006">
    <property type="protein sequence ID" value="MFD1686753.1"/>
    <property type="molecule type" value="Genomic_DNA"/>
</dbReference>
<evidence type="ECO:0000313" key="3">
    <source>
        <dbReference type="EMBL" id="MFD1686753.1"/>
    </source>
</evidence>
<sequence>MAEDVAGDGRERTVTPSDSTNGPAPFDLDAASRIRREYGAWAPIYDWFARSTASVGGVRDGCVAALDLEPGDTVVDFGCGPGVNFPALRETVGPDGRVVGVDVTGPMLERARGLVERRGWENVAVVQGDATRPPVRSADGVLSTFVTSLFADPYAVVCTWCDLADHVVVTNFAPHGGRAANAALWGFAQLNARLFDVEAGDPLRQLQARTAESRRALVDCLDSVVYRDYLFGTIRLHAGYRAD</sequence>
<name>A0ABD6DXE8_9EURY</name>
<keyword evidence="4" id="KW-1185">Reference proteome</keyword>
<dbReference type="RefSeq" id="WP_256308503.1">
    <property type="nucleotide sequence ID" value="NZ_JANHAW010000002.1"/>
</dbReference>
<comment type="caution">
    <text evidence="3">The sequence shown here is derived from an EMBL/GenBank/DDBJ whole genome shotgun (WGS) entry which is preliminary data.</text>
</comment>
<proteinExistence type="predicted"/>
<dbReference type="AlphaFoldDB" id="A0ABD6DXE8"/>
<dbReference type="SUPFAM" id="SSF53335">
    <property type="entry name" value="S-adenosyl-L-methionine-dependent methyltransferases"/>
    <property type="match status" value="1"/>
</dbReference>
<protein>
    <submittedName>
        <fullName evidence="3">Class I SAM-dependent methyltransferase</fullName>
        <ecNumber evidence="3">2.1.1.-</ecNumber>
    </submittedName>
</protein>
<dbReference type="InterPro" id="IPR041698">
    <property type="entry name" value="Methyltransf_25"/>
</dbReference>
<keyword evidence="3" id="KW-0808">Transferase</keyword>
<dbReference type="Gene3D" id="3.40.50.150">
    <property type="entry name" value="Vaccinia Virus protein VP39"/>
    <property type="match status" value="1"/>
</dbReference>
<keyword evidence="3" id="KW-0489">Methyltransferase</keyword>
<dbReference type="GO" id="GO:0032259">
    <property type="term" value="P:methylation"/>
    <property type="evidence" value="ECO:0007669"/>
    <property type="project" value="UniProtKB-KW"/>
</dbReference>
<feature type="region of interest" description="Disordered" evidence="1">
    <location>
        <begin position="1"/>
        <end position="26"/>
    </location>
</feature>
<dbReference type="GO" id="GO:0008168">
    <property type="term" value="F:methyltransferase activity"/>
    <property type="evidence" value="ECO:0007669"/>
    <property type="project" value="UniProtKB-KW"/>
</dbReference>
<evidence type="ECO:0000259" key="2">
    <source>
        <dbReference type="Pfam" id="PF13649"/>
    </source>
</evidence>
<reference evidence="3 4" key="1">
    <citation type="journal article" date="2019" name="Int. J. Syst. Evol. Microbiol.">
        <title>The Global Catalogue of Microorganisms (GCM) 10K type strain sequencing project: providing services to taxonomists for standard genome sequencing and annotation.</title>
        <authorList>
            <consortium name="The Broad Institute Genomics Platform"/>
            <consortium name="The Broad Institute Genome Sequencing Center for Infectious Disease"/>
            <person name="Wu L."/>
            <person name="Ma J."/>
        </authorList>
    </citation>
    <scope>NUCLEOTIDE SEQUENCE [LARGE SCALE GENOMIC DNA]</scope>
    <source>
        <strain evidence="3 4">CGMCC 1.10387</strain>
    </source>
</reference>
<dbReference type="InterPro" id="IPR029063">
    <property type="entry name" value="SAM-dependent_MTases_sf"/>
</dbReference>
<evidence type="ECO:0000256" key="1">
    <source>
        <dbReference type="SAM" id="MobiDB-lite"/>
    </source>
</evidence>
<dbReference type="Proteomes" id="UP001597092">
    <property type="component" value="Unassembled WGS sequence"/>
</dbReference>
<dbReference type="CDD" id="cd02440">
    <property type="entry name" value="AdoMet_MTases"/>
    <property type="match status" value="1"/>
</dbReference>
<accession>A0ABD6DXE8</accession>
<dbReference type="Pfam" id="PF13649">
    <property type="entry name" value="Methyltransf_25"/>
    <property type="match status" value="1"/>
</dbReference>
<evidence type="ECO:0000313" key="4">
    <source>
        <dbReference type="Proteomes" id="UP001597092"/>
    </source>
</evidence>